<evidence type="ECO:0000256" key="4">
    <source>
        <dbReference type="ARBA" id="ARBA00023150"/>
    </source>
</evidence>
<dbReference type="AlphaFoldDB" id="D1BA13"/>
<comment type="subunit">
    <text evidence="6">Homohexamer; trimer of dimers.</text>
</comment>
<dbReference type="HAMAP" id="MF_01224_B">
    <property type="entry name" value="MoaC_B"/>
    <property type="match status" value="1"/>
</dbReference>
<reference evidence="9 10" key="1">
    <citation type="journal article" date="2009" name="Stand. Genomic Sci.">
        <title>Complete genome sequence of Thermanaerovibrio acidaminovorans type strain (Su883).</title>
        <authorList>
            <person name="Chovatia M."/>
            <person name="Sikorski J."/>
            <person name="Schroder M."/>
            <person name="Lapidus A."/>
            <person name="Nolan M."/>
            <person name="Tice H."/>
            <person name="Glavina Del Rio T."/>
            <person name="Copeland A."/>
            <person name="Cheng J.F."/>
            <person name="Lucas S."/>
            <person name="Chen F."/>
            <person name="Bruce D."/>
            <person name="Goodwin L."/>
            <person name="Pitluck S."/>
            <person name="Ivanova N."/>
            <person name="Mavromatis K."/>
            <person name="Ovchinnikova G."/>
            <person name="Pati A."/>
            <person name="Chen A."/>
            <person name="Palaniappan K."/>
            <person name="Land M."/>
            <person name="Hauser L."/>
            <person name="Chang Y.J."/>
            <person name="Jeffries C.D."/>
            <person name="Chain P."/>
            <person name="Saunders E."/>
            <person name="Detter J.C."/>
            <person name="Brettin T."/>
            <person name="Rohde M."/>
            <person name="Goker M."/>
            <person name="Spring S."/>
            <person name="Bristow J."/>
            <person name="Markowitz V."/>
            <person name="Hugenholtz P."/>
            <person name="Kyrpides N.C."/>
            <person name="Klenk H.P."/>
            <person name="Eisen J.A."/>
        </authorList>
    </citation>
    <scope>NUCLEOTIDE SEQUENCE [LARGE SCALE GENOMIC DNA]</scope>
    <source>
        <strain evidence="10">ATCC 49978 / DSM 6589 / Su883</strain>
    </source>
</reference>
<dbReference type="NCBIfam" id="NF006870">
    <property type="entry name" value="PRK09364.1"/>
    <property type="match status" value="1"/>
</dbReference>
<dbReference type="CDD" id="cd01420">
    <property type="entry name" value="MoaC_PE"/>
    <property type="match status" value="1"/>
</dbReference>
<evidence type="ECO:0000256" key="5">
    <source>
        <dbReference type="ARBA" id="ARBA00023239"/>
    </source>
</evidence>
<feature type="binding site" evidence="6">
    <location>
        <begin position="75"/>
        <end position="77"/>
    </location>
    <ligand>
        <name>substrate</name>
    </ligand>
</feature>
<dbReference type="InterPro" id="IPR047594">
    <property type="entry name" value="MoaC_bact/euk"/>
</dbReference>
<dbReference type="EMBL" id="CP001818">
    <property type="protein sequence ID" value="ACZ19116.1"/>
    <property type="molecule type" value="Genomic_DNA"/>
</dbReference>
<organism evidence="9 10">
    <name type="scientific">Thermanaerovibrio acidaminovorans (strain ATCC 49978 / DSM 6589 / Su883)</name>
    <name type="common">Selenomonas acidaminovorans</name>
    <dbReference type="NCBI Taxonomy" id="525903"/>
    <lineage>
        <taxon>Bacteria</taxon>
        <taxon>Thermotogati</taxon>
        <taxon>Synergistota</taxon>
        <taxon>Synergistia</taxon>
        <taxon>Synergistales</taxon>
        <taxon>Synergistaceae</taxon>
        <taxon>Thermanaerovibrio</taxon>
    </lineage>
</organism>
<proteinExistence type="inferred from homology"/>
<dbReference type="eggNOG" id="COG0315">
    <property type="taxonomic scope" value="Bacteria"/>
</dbReference>
<feature type="domain" description="Molybdopterin cofactor biosynthesis C (MoaC)" evidence="8">
    <location>
        <begin position="15"/>
        <end position="150"/>
    </location>
</feature>
<dbReference type="InterPro" id="IPR023045">
    <property type="entry name" value="MoaC"/>
</dbReference>
<dbReference type="Pfam" id="PF01967">
    <property type="entry name" value="MoaC"/>
    <property type="match status" value="1"/>
</dbReference>
<dbReference type="OrthoDB" id="9794429at2"/>
<dbReference type="Gene3D" id="3.30.70.640">
    <property type="entry name" value="Molybdopterin cofactor biosynthesis C (MoaC) domain"/>
    <property type="match status" value="1"/>
</dbReference>
<dbReference type="InterPro" id="IPR036522">
    <property type="entry name" value="MoaC_sf"/>
</dbReference>
<dbReference type="UniPathway" id="UPA00344"/>
<dbReference type="GO" id="GO:0006777">
    <property type="term" value="P:Mo-molybdopterin cofactor biosynthetic process"/>
    <property type="evidence" value="ECO:0007669"/>
    <property type="project" value="UniProtKB-UniRule"/>
</dbReference>
<feature type="compositionally biased region" description="Basic and acidic residues" evidence="7">
    <location>
        <begin position="1"/>
        <end position="15"/>
    </location>
</feature>
<evidence type="ECO:0000256" key="3">
    <source>
        <dbReference type="ARBA" id="ARBA00012575"/>
    </source>
</evidence>
<dbReference type="HOGENOM" id="CLU_074693_1_1_0"/>
<keyword evidence="4 6" id="KW-0501">Molybdenum cofactor biosynthesis</keyword>
<dbReference type="EnsemblBacteria" id="ACZ19116">
    <property type="protein sequence ID" value="ACZ19116"/>
    <property type="gene ID" value="Taci_0883"/>
</dbReference>
<dbReference type="KEGG" id="tai:Taci_0883"/>
<dbReference type="GO" id="GO:0061799">
    <property type="term" value="F:cyclic pyranopterin monophosphate synthase activity"/>
    <property type="evidence" value="ECO:0007669"/>
    <property type="project" value="UniProtKB-UniRule"/>
</dbReference>
<dbReference type="InterPro" id="IPR050105">
    <property type="entry name" value="MoCo_biosynth_MoaA/MoaC"/>
</dbReference>
<comment type="catalytic activity">
    <reaction evidence="1 6">
        <text>(8S)-3',8-cyclo-7,8-dihydroguanosine 5'-triphosphate = cyclic pyranopterin phosphate + diphosphate</text>
        <dbReference type="Rhea" id="RHEA:49580"/>
        <dbReference type="ChEBI" id="CHEBI:33019"/>
        <dbReference type="ChEBI" id="CHEBI:59648"/>
        <dbReference type="ChEBI" id="CHEBI:131766"/>
        <dbReference type="EC" id="4.6.1.17"/>
    </reaction>
</comment>
<dbReference type="Proteomes" id="UP000002030">
    <property type="component" value="Chromosome"/>
</dbReference>
<sequence>MSSFTHLDEEGRPRMVDVGGKAPTQRTAWAEARVKLTPHILDALLEGGVPKGEPFSVAELAGIMGAKQTFSLIPLCHPIKISSVSIRCQLDRDAMEVVIWGQVSALDVTGVEMEALTAVSVAALAFYDMCKALDKGMEIRSVRLLRKTGGKSGQWLAPGVNLEELGDRP</sequence>
<comment type="pathway">
    <text evidence="2 6">Cofactor biosynthesis; molybdopterin biosynthesis.</text>
</comment>
<protein>
    <recommendedName>
        <fullName evidence="3 6">Cyclic pyranopterin monophosphate synthase</fullName>
        <ecNumber evidence="3 6">4.6.1.17</ecNumber>
    </recommendedName>
    <alternativeName>
        <fullName evidence="6">Molybdenum cofactor biosynthesis protein C</fullName>
    </alternativeName>
</protein>
<dbReference type="NCBIfam" id="TIGR00581">
    <property type="entry name" value="moaC"/>
    <property type="match status" value="1"/>
</dbReference>
<evidence type="ECO:0000313" key="10">
    <source>
        <dbReference type="Proteomes" id="UP000002030"/>
    </source>
</evidence>
<comment type="function">
    <text evidence="6">Catalyzes the conversion of (8S)-3',8-cyclo-7,8-dihydroguanosine 5'-triphosphate to cyclic pyranopterin monophosphate (cPMP).</text>
</comment>
<dbReference type="InterPro" id="IPR002820">
    <property type="entry name" value="Mopterin_CF_biosynth-C_dom"/>
</dbReference>
<dbReference type="RefSeq" id="WP_012869631.1">
    <property type="nucleotide sequence ID" value="NC_013522.1"/>
</dbReference>
<evidence type="ECO:0000259" key="8">
    <source>
        <dbReference type="Pfam" id="PF01967"/>
    </source>
</evidence>
<dbReference type="SUPFAM" id="SSF55040">
    <property type="entry name" value="Molybdenum cofactor biosynthesis protein C, MoaC"/>
    <property type="match status" value="1"/>
</dbReference>
<evidence type="ECO:0000256" key="1">
    <source>
        <dbReference type="ARBA" id="ARBA00001637"/>
    </source>
</evidence>
<keyword evidence="5 6" id="KW-0456">Lyase</keyword>
<evidence type="ECO:0000256" key="6">
    <source>
        <dbReference type="HAMAP-Rule" id="MF_01224"/>
    </source>
</evidence>
<evidence type="ECO:0000313" key="9">
    <source>
        <dbReference type="EMBL" id="ACZ19116.1"/>
    </source>
</evidence>
<evidence type="ECO:0000256" key="2">
    <source>
        <dbReference type="ARBA" id="ARBA00005046"/>
    </source>
</evidence>
<gene>
    <name evidence="6" type="primary">moaC</name>
    <name evidence="9" type="ordered locus">Taci_0883</name>
</gene>
<feature type="region of interest" description="Disordered" evidence="7">
    <location>
        <begin position="1"/>
        <end position="22"/>
    </location>
</feature>
<dbReference type="PANTHER" id="PTHR22960:SF29">
    <property type="entry name" value="CYCLIC PYRANOPTERIN MONOPHOSPHATE SYNTHASE"/>
    <property type="match status" value="1"/>
</dbReference>
<dbReference type="STRING" id="525903.Taci_0883"/>
<name>D1BA13_THEAS</name>
<accession>D1BA13</accession>
<keyword evidence="10" id="KW-1185">Reference proteome</keyword>
<feature type="binding site" evidence="6">
    <location>
        <begin position="113"/>
        <end position="114"/>
    </location>
    <ligand>
        <name>substrate</name>
    </ligand>
</feature>
<dbReference type="EC" id="4.6.1.17" evidence="3 6"/>
<dbReference type="PATRIC" id="fig|525903.6.peg.884"/>
<dbReference type="PANTHER" id="PTHR22960">
    <property type="entry name" value="MOLYBDOPTERIN COFACTOR SYNTHESIS PROTEIN A"/>
    <property type="match status" value="1"/>
</dbReference>
<feature type="active site" evidence="6">
    <location>
        <position position="128"/>
    </location>
</feature>
<evidence type="ECO:0000256" key="7">
    <source>
        <dbReference type="SAM" id="MobiDB-lite"/>
    </source>
</evidence>
<comment type="similarity">
    <text evidence="6">Belongs to the MoaC family.</text>
</comment>